<reference evidence="2 3" key="1">
    <citation type="submission" date="2024-03" db="EMBL/GenBank/DDBJ databases">
        <title>Whole genome sequencing of Streptomyces racemochromogenes, to identify antimicrobial biosynthetic gene clusters.</title>
        <authorList>
            <person name="Suryawanshi P."/>
            <person name="Krishnaraj P.U."/>
            <person name="Arun Y.P."/>
            <person name="Suryawanshi M.P."/>
            <person name="Rakshit O."/>
        </authorList>
    </citation>
    <scope>NUCLEOTIDE SEQUENCE [LARGE SCALE GENOMIC DNA]</scope>
    <source>
        <strain evidence="2 3">AUDT626</strain>
    </source>
</reference>
<evidence type="ECO:0000313" key="2">
    <source>
        <dbReference type="EMBL" id="MFH7594102.1"/>
    </source>
</evidence>
<dbReference type="Proteomes" id="UP001610631">
    <property type="component" value="Unassembled WGS sequence"/>
</dbReference>
<dbReference type="Pfam" id="PF07812">
    <property type="entry name" value="TfuA"/>
    <property type="match status" value="1"/>
</dbReference>
<proteinExistence type="predicted"/>
<dbReference type="EMBL" id="JBBDHD010000005">
    <property type="protein sequence ID" value="MFH7594102.1"/>
    <property type="molecule type" value="Genomic_DNA"/>
</dbReference>
<comment type="caution">
    <text evidence="2">The sequence shown here is derived from an EMBL/GenBank/DDBJ whole genome shotgun (WGS) entry which is preliminary data.</text>
</comment>
<sequence>MNVHLFVGPSATGMTVPIQDGIEVHPPARRESIRRLIAQHSTPGVILLADGTFHSYPAVGHRELREALESGWQVWGLCSMGAIRAAEMEPLGMRGYGTVFRKFADDPEFADDEVALVHGLEPPFLPVSEPMVHIRAYLEHLGATGALSAEQVELTLDAFKNRWYGERTLPALAHHLTGLGHETALAEVRAFGRFRLKTHDLESFLVARPWTLKETRA</sequence>
<protein>
    <submittedName>
        <fullName evidence="2">TfuA-like protein</fullName>
    </submittedName>
</protein>
<gene>
    <name evidence="2" type="ORF">WDV06_03220</name>
</gene>
<organism evidence="2 3">
    <name type="scientific">Streptomyces racemochromogenes</name>
    <dbReference type="NCBI Taxonomy" id="67353"/>
    <lineage>
        <taxon>Bacteria</taxon>
        <taxon>Bacillati</taxon>
        <taxon>Actinomycetota</taxon>
        <taxon>Actinomycetes</taxon>
        <taxon>Kitasatosporales</taxon>
        <taxon>Streptomycetaceae</taxon>
        <taxon>Streptomyces</taxon>
    </lineage>
</organism>
<keyword evidence="3" id="KW-1185">Reference proteome</keyword>
<dbReference type="RefSeq" id="WP_395508046.1">
    <property type="nucleotide sequence ID" value="NZ_JBBDHD010000005.1"/>
</dbReference>
<accession>A0ABW7P7P6</accession>
<evidence type="ECO:0000313" key="3">
    <source>
        <dbReference type="Proteomes" id="UP001610631"/>
    </source>
</evidence>
<dbReference type="InterPro" id="IPR012924">
    <property type="entry name" value="TfuA_core"/>
</dbReference>
<name>A0ABW7P7P6_9ACTN</name>
<feature type="domain" description="TfuA-like core" evidence="1">
    <location>
        <begin position="50"/>
        <end position="168"/>
    </location>
</feature>
<evidence type="ECO:0000259" key="1">
    <source>
        <dbReference type="Pfam" id="PF07812"/>
    </source>
</evidence>